<feature type="compositionally biased region" description="Basic and acidic residues" evidence="1">
    <location>
        <begin position="21"/>
        <end position="33"/>
    </location>
</feature>
<feature type="region of interest" description="Disordered" evidence="1">
    <location>
        <begin position="1"/>
        <end position="60"/>
    </location>
</feature>
<accession>A0A2X0R8W0</accession>
<evidence type="ECO:0000256" key="1">
    <source>
        <dbReference type="SAM" id="MobiDB-lite"/>
    </source>
</evidence>
<feature type="compositionally biased region" description="Basic and acidic residues" evidence="1">
    <location>
        <begin position="48"/>
        <end position="58"/>
    </location>
</feature>
<sequence length="80" mass="8936">MKKQADGDVQAVRPGWQRAQAGDEGRDEQREQDAEQDVAGRQAVVEQQPHHRQEDGQQRKQWAAFHGAPFTVDAGSTEPT</sequence>
<gene>
    <name evidence="2" type="ORF">NITFAB_2135</name>
</gene>
<name>A0A2X0R8W0_9PROT</name>
<organism evidence="2">
    <name type="scientific">Candidatus Nitrotoga fabula</name>
    <dbReference type="NCBI Taxonomy" id="2182327"/>
    <lineage>
        <taxon>Bacteria</taxon>
        <taxon>Pseudomonadati</taxon>
        <taxon>Pseudomonadota</taxon>
        <taxon>Betaproteobacteria</taxon>
        <taxon>Nitrosomonadales</taxon>
        <taxon>Gallionellaceae</taxon>
        <taxon>Candidatus Nitrotoga</taxon>
    </lineage>
</organism>
<dbReference type="AlphaFoldDB" id="A0A2X0R8W0"/>
<protein>
    <submittedName>
        <fullName evidence="2">Uncharacterized protein</fullName>
    </submittedName>
</protein>
<reference evidence="2" key="1">
    <citation type="submission" date="2018-05" db="EMBL/GenBank/DDBJ databases">
        <authorList>
            <person name="Lanie J.A."/>
            <person name="Ng W.-L."/>
            <person name="Kazmierczak K.M."/>
            <person name="Andrzejewski T.M."/>
            <person name="Davidsen T.M."/>
            <person name="Wayne K.J."/>
            <person name="Tettelin H."/>
            <person name="Glass J.I."/>
            <person name="Rusch D."/>
            <person name="Podicherti R."/>
            <person name="Tsui H.-C.T."/>
            <person name="Winkler M.E."/>
        </authorList>
    </citation>
    <scope>NUCLEOTIDE SEQUENCE</scope>
    <source>
        <strain evidence="2">KNB</strain>
    </source>
</reference>
<proteinExistence type="predicted"/>
<evidence type="ECO:0000313" key="2">
    <source>
        <dbReference type="EMBL" id="SPS06542.1"/>
    </source>
</evidence>
<dbReference type="EMBL" id="LS423452">
    <property type="protein sequence ID" value="SPS06542.1"/>
    <property type="molecule type" value="Genomic_DNA"/>
</dbReference>